<dbReference type="PIRSF" id="PIRSF000126">
    <property type="entry name" value="11-beta-HSD1"/>
    <property type="match status" value="1"/>
</dbReference>
<name>A0ABV1BYL2_9FIRM</name>
<comment type="caution">
    <text evidence="4">The sequence shown here is derived from an EMBL/GenBank/DDBJ whole genome shotgun (WGS) entry which is preliminary data.</text>
</comment>
<evidence type="ECO:0000256" key="1">
    <source>
        <dbReference type="ARBA" id="ARBA00006484"/>
    </source>
</evidence>
<dbReference type="RefSeq" id="WP_116444183.1">
    <property type="nucleotide sequence ID" value="NZ_DAWDAH010000015.1"/>
</dbReference>
<proteinExistence type="inferred from homology"/>
<dbReference type="PANTHER" id="PTHR42901">
    <property type="entry name" value="ALCOHOL DEHYDROGENASE"/>
    <property type="match status" value="1"/>
</dbReference>
<organism evidence="4 5">
    <name type="scientific">[Lactobacillus] rogosae</name>
    <dbReference type="NCBI Taxonomy" id="706562"/>
    <lineage>
        <taxon>Bacteria</taxon>
        <taxon>Bacillati</taxon>
        <taxon>Bacillota</taxon>
        <taxon>Clostridia</taxon>
        <taxon>Lachnospirales</taxon>
        <taxon>Lachnospiraceae</taxon>
        <taxon>Lachnospira</taxon>
    </lineage>
</organism>
<keyword evidence="5" id="KW-1185">Reference proteome</keyword>
<protein>
    <submittedName>
        <fullName evidence="4">SDR family NAD(P)-dependent oxidoreductase</fullName>
    </submittedName>
</protein>
<dbReference type="Proteomes" id="UP001442364">
    <property type="component" value="Unassembled WGS sequence"/>
</dbReference>
<dbReference type="PRINTS" id="PR00081">
    <property type="entry name" value="GDHRDH"/>
</dbReference>
<dbReference type="SUPFAM" id="SSF51735">
    <property type="entry name" value="NAD(P)-binding Rossmann-fold domains"/>
    <property type="match status" value="1"/>
</dbReference>
<dbReference type="Gene3D" id="3.40.50.720">
    <property type="entry name" value="NAD(P)-binding Rossmann-like Domain"/>
    <property type="match status" value="1"/>
</dbReference>
<dbReference type="CDD" id="cd05233">
    <property type="entry name" value="SDR_c"/>
    <property type="match status" value="1"/>
</dbReference>
<dbReference type="PANTHER" id="PTHR42901:SF1">
    <property type="entry name" value="ALCOHOL DEHYDROGENASE"/>
    <property type="match status" value="1"/>
</dbReference>
<dbReference type="EMBL" id="JBBMER010000007">
    <property type="protein sequence ID" value="MEQ2380155.1"/>
    <property type="molecule type" value="Genomic_DNA"/>
</dbReference>
<accession>A0ABV1BYL2</accession>
<reference evidence="4 5" key="1">
    <citation type="submission" date="2024-03" db="EMBL/GenBank/DDBJ databases">
        <title>Human intestinal bacterial collection.</title>
        <authorList>
            <person name="Pauvert C."/>
            <person name="Hitch T.C.A."/>
            <person name="Clavel T."/>
        </authorList>
    </citation>
    <scope>NUCLEOTIDE SEQUENCE [LARGE SCALE GENOMIC DNA]</scope>
    <source>
        <strain evidence="4 5">CLA-AA-H255</strain>
    </source>
</reference>
<gene>
    <name evidence="4" type="ORF">WMO14_09720</name>
</gene>
<keyword evidence="2" id="KW-0560">Oxidoreductase</keyword>
<dbReference type="InterPro" id="IPR036291">
    <property type="entry name" value="NAD(P)-bd_dom_sf"/>
</dbReference>
<comment type="similarity">
    <text evidence="1 3">Belongs to the short-chain dehydrogenases/reductases (SDR) family.</text>
</comment>
<dbReference type="InterPro" id="IPR002347">
    <property type="entry name" value="SDR_fam"/>
</dbReference>
<evidence type="ECO:0000256" key="3">
    <source>
        <dbReference type="RuleBase" id="RU000363"/>
    </source>
</evidence>
<sequence length="263" mass="28898">MNNINNSNKSSRAVACITGASSGIGREMAKLLSKKGYDLILVSRNTKEMLLLSQQLSTRCEIITCDLSDENACIKLGRTLAKKNIYIFINNAGFGDLGSFDKTSLNKELSMINVNIKATHILTKYMVKAFKKRNRGYIMNVASSAGLLPGGPYMSTYYATKSYVTSLTSAINEELREAKSRVHICMLCPGPVNTNFNNVANVTFALPGISATYCASYALRQMFRGKVTIVPTLMMKLGTTVAKCVPRQMVTAITARQQKKKIM</sequence>
<dbReference type="Pfam" id="PF00106">
    <property type="entry name" value="adh_short"/>
    <property type="match status" value="1"/>
</dbReference>
<dbReference type="PRINTS" id="PR00080">
    <property type="entry name" value="SDRFAMILY"/>
</dbReference>
<evidence type="ECO:0000313" key="4">
    <source>
        <dbReference type="EMBL" id="MEQ2380155.1"/>
    </source>
</evidence>
<evidence type="ECO:0000256" key="2">
    <source>
        <dbReference type="ARBA" id="ARBA00023002"/>
    </source>
</evidence>
<evidence type="ECO:0000313" key="5">
    <source>
        <dbReference type="Proteomes" id="UP001442364"/>
    </source>
</evidence>